<evidence type="ECO:0000313" key="4">
    <source>
        <dbReference type="EMBL" id="GLB37322.1"/>
    </source>
</evidence>
<evidence type="ECO:0000256" key="3">
    <source>
        <dbReference type="SAM" id="SignalP"/>
    </source>
</evidence>
<sequence length="270" mass="28963">MGPVGVLFRFLVACSLLPGRCWAGPIDIRINTPGNLKKRESVVSHDAAHDLGLDTQKAFAKESRSLVVRPRSTTHATSPSSMWAVTAVIAVILLICLLVVVAVLIRRSKERQKAASDEELGFGKHPMARPDLASPPKAYDGASRSPPAKVETIEISGNTRKPPPPPLLTVSSPEEPGPKPKRVPAPLPSPRLIGLPPSPQSALPPSPRLGLPPSPRPGLHPSPRLIGLPPSPRLPASPRLQRSHSGTHFYEPPQDVDRPSSPRARAVWSE</sequence>
<evidence type="ECO:0000256" key="2">
    <source>
        <dbReference type="SAM" id="Phobius"/>
    </source>
</evidence>
<feature type="signal peptide" evidence="3">
    <location>
        <begin position="1"/>
        <end position="23"/>
    </location>
</feature>
<keyword evidence="2" id="KW-1133">Transmembrane helix</keyword>
<protein>
    <submittedName>
        <fullName evidence="4">Uncharacterized protein</fullName>
    </submittedName>
</protein>
<keyword evidence="2" id="KW-0472">Membrane</keyword>
<name>A0A9P3PL61_LYOSH</name>
<feature type="region of interest" description="Disordered" evidence="1">
    <location>
        <begin position="113"/>
        <end position="270"/>
    </location>
</feature>
<accession>A0A9P3PL61</accession>
<evidence type="ECO:0000256" key="1">
    <source>
        <dbReference type="SAM" id="MobiDB-lite"/>
    </source>
</evidence>
<reference evidence="4" key="1">
    <citation type="submission" date="2022-07" db="EMBL/GenBank/DDBJ databases">
        <title>The genome of Lyophyllum shimeji provides insight into the initial evolution of ectomycorrhizal fungal genome.</title>
        <authorList>
            <person name="Kobayashi Y."/>
            <person name="Shibata T."/>
            <person name="Hirakawa H."/>
            <person name="Shigenobu S."/>
            <person name="Nishiyama T."/>
            <person name="Yamada A."/>
            <person name="Hasebe M."/>
            <person name="Kawaguchi M."/>
        </authorList>
    </citation>
    <scope>NUCLEOTIDE SEQUENCE</scope>
    <source>
        <strain evidence="4">AT787</strain>
    </source>
</reference>
<dbReference type="Proteomes" id="UP001063166">
    <property type="component" value="Unassembled WGS sequence"/>
</dbReference>
<evidence type="ECO:0000313" key="5">
    <source>
        <dbReference type="Proteomes" id="UP001063166"/>
    </source>
</evidence>
<gene>
    <name evidence="4" type="ORF">LshimejAT787_0403730</name>
</gene>
<comment type="caution">
    <text evidence="4">The sequence shown here is derived from an EMBL/GenBank/DDBJ whole genome shotgun (WGS) entry which is preliminary data.</text>
</comment>
<organism evidence="4 5">
    <name type="scientific">Lyophyllum shimeji</name>
    <name type="common">Hon-shimeji</name>
    <name type="synonym">Tricholoma shimeji</name>
    <dbReference type="NCBI Taxonomy" id="47721"/>
    <lineage>
        <taxon>Eukaryota</taxon>
        <taxon>Fungi</taxon>
        <taxon>Dikarya</taxon>
        <taxon>Basidiomycota</taxon>
        <taxon>Agaricomycotina</taxon>
        <taxon>Agaricomycetes</taxon>
        <taxon>Agaricomycetidae</taxon>
        <taxon>Agaricales</taxon>
        <taxon>Tricholomatineae</taxon>
        <taxon>Lyophyllaceae</taxon>
        <taxon>Lyophyllum</taxon>
    </lineage>
</organism>
<keyword evidence="3" id="KW-0732">Signal</keyword>
<keyword evidence="5" id="KW-1185">Reference proteome</keyword>
<dbReference type="AlphaFoldDB" id="A0A9P3PL61"/>
<feature type="chain" id="PRO_5040189154" evidence="3">
    <location>
        <begin position="24"/>
        <end position="270"/>
    </location>
</feature>
<dbReference type="EMBL" id="BRPK01000004">
    <property type="protein sequence ID" value="GLB37322.1"/>
    <property type="molecule type" value="Genomic_DNA"/>
</dbReference>
<keyword evidence="2" id="KW-0812">Transmembrane</keyword>
<feature type="transmembrane region" description="Helical" evidence="2">
    <location>
        <begin position="82"/>
        <end position="105"/>
    </location>
</feature>
<dbReference type="OrthoDB" id="10656684at2759"/>
<feature type="compositionally biased region" description="Pro residues" evidence="1">
    <location>
        <begin position="196"/>
        <end position="220"/>
    </location>
</feature>
<proteinExistence type="predicted"/>